<evidence type="ECO:0000313" key="2">
    <source>
        <dbReference type="Proteomes" id="UP000033423"/>
    </source>
</evidence>
<dbReference type="AlphaFoldDB" id="A0A0F3GPY9"/>
<organism evidence="1 2">
    <name type="scientific">Candidatus Magnetobacterium bavaricum</name>
    <dbReference type="NCBI Taxonomy" id="29290"/>
    <lineage>
        <taxon>Bacteria</taxon>
        <taxon>Pseudomonadati</taxon>
        <taxon>Nitrospirota</taxon>
        <taxon>Thermodesulfovibrionia</taxon>
        <taxon>Thermodesulfovibrionales</taxon>
        <taxon>Candidatus Magnetobacteriaceae</taxon>
        <taxon>Candidatus Magnetobacterium</taxon>
    </lineage>
</organism>
<accession>A0A0F3GPY9</accession>
<gene>
    <name evidence="1" type="ORF">MBAV_003850</name>
</gene>
<dbReference type="EMBL" id="LACI01001670">
    <property type="protein sequence ID" value="KJU83956.1"/>
    <property type="molecule type" value="Genomic_DNA"/>
</dbReference>
<sequence length="64" mass="7289">MQLQHPLLRPGLVAFYDNVSEDALCVEYLAVGLKQCICSSKGMLIEFFNRIGQFMELHKVKDSI</sequence>
<name>A0A0F3GPY9_9BACT</name>
<evidence type="ECO:0000313" key="1">
    <source>
        <dbReference type="EMBL" id="KJU83956.1"/>
    </source>
</evidence>
<protein>
    <submittedName>
        <fullName evidence="1">Uncharacterized protein</fullName>
    </submittedName>
</protein>
<reference evidence="1 2" key="1">
    <citation type="submission" date="2015-02" db="EMBL/GenBank/DDBJ databases">
        <title>Single-cell genomics of uncultivated deep-branching MTB reveals a conserved set of magnetosome genes.</title>
        <authorList>
            <person name="Kolinko S."/>
            <person name="Richter M."/>
            <person name="Glockner F.O."/>
            <person name="Brachmann A."/>
            <person name="Schuler D."/>
        </authorList>
    </citation>
    <scope>NUCLEOTIDE SEQUENCE [LARGE SCALE GENOMIC DNA]</scope>
    <source>
        <strain evidence="1">TM-1</strain>
    </source>
</reference>
<dbReference type="Proteomes" id="UP000033423">
    <property type="component" value="Unassembled WGS sequence"/>
</dbReference>
<comment type="caution">
    <text evidence="1">The sequence shown here is derived from an EMBL/GenBank/DDBJ whole genome shotgun (WGS) entry which is preliminary data.</text>
</comment>
<keyword evidence="2" id="KW-1185">Reference proteome</keyword>
<proteinExistence type="predicted"/>